<feature type="region of interest" description="Disordered" evidence="5">
    <location>
        <begin position="1"/>
        <end position="40"/>
    </location>
</feature>
<dbReference type="PROSITE" id="PS50600">
    <property type="entry name" value="ULP_PROTEASE"/>
    <property type="match status" value="1"/>
</dbReference>
<dbReference type="GO" id="GO:0016929">
    <property type="term" value="F:deSUMOylase activity"/>
    <property type="evidence" value="ECO:0007669"/>
    <property type="project" value="TreeGrafter"/>
</dbReference>
<organism evidence="7 8">
    <name type="scientific">Exophiala xenobiotica</name>
    <dbReference type="NCBI Taxonomy" id="348802"/>
    <lineage>
        <taxon>Eukaryota</taxon>
        <taxon>Fungi</taxon>
        <taxon>Dikarya</taxon>
        <taxon>Ascomycota</taxon>
        <taxon>Pezizomycotina</taxon>
        <taxon>Eurotiomycetes</taxon>
        <taxon>Chaetothyriomycetidae</taxon>
        <taxon>Chaetothyriales</taxon>
        <taxon>Herpotrichiellaceae</taxon>
        <taxon>Exophiala</taxon>
    </lineage>
</organism>
<feature type="region of interest" description="Disordered" evidence="5">
    <location>
        <begin position="366"/>
        <end position="636"/>
    </location>
</feature>
<feature type="compositionally biased region" description="Polar residues" evidence="5">
    <location>
        <begin position="522"/>
        <end position="542"/>
    </location>
</feature>
<dbReference type="EMBL" id="KN847319">
    <property type="protein sequence ID" value="KIW56989.1"/>
    <property type="molecule type" value="Genomic_DNA"/>
</dbReference>
<comment type="similarity">
    <text evidence="1">Belongs to the peptidase C48 family.</text>
</comment>
<feature type="compositionally biased region" description="Basic residues" evidence="5">
    <location>
        <begin position="367"/>
        <end position="379"/>
    </location>
</feature>
<accession>A0A0D2FAG8</accession>
<dbReference type="RefSeq" id="XP_013317573.1">
    <property type="nucleotide sequence ID" value="XM_013462119.1"/>
</dbReference>
<feature type="compositionally biased region" description="Low complexity" evidence="5">
    <location>
        <begin position="597"/>
        <end position="609"/>
    </location>
</feature>
<evidence type="ECO:0000256" key="5">
    <source>
        <dbReference type="SAM" id="MobiDB-lite"/>
    </source>
</evidence>
<gene>
    <name evidence="7" type="ORF">PV05_05596</name>
</gene>
<evidence type="ECO:0000256" key="3">
    <source>
        <dbReference type="ARBA" id="ARBA00022801"/>
    </source>
</evidence>
<evidence type="ECO:0000256" key="2">
    <source>
        <dbReference type="ARBA" id="ARBA00022670"/>
    </source>
</evidence>
<evidence type="ECO:0000313" key="7">
    <source>
        <dbReference type="EMBL" id="KIW56989.1"/>
    </source>
</evidence>
<dbReference type="STRING" id="348802.A0A0D2FAG8"/>
<evidence type="ECO:0000256" key="1">
    <source>
        <dbReference type="ARBA" id="ARBA00005234"/>
    </source>
</evidence>
<feature type="region of interest" description="Disordered" evidence="5">
    <location>
        <begin position="184"/>
        <end position="340"/>
    </location>
</feature>
<dbReference type="AlphaFoldDB" id="A0A0D2FAG8"/>
<feature type="compositionally biased region" description="Polar residues" evidence="5">
    <location>
        <begin position="467"/>
        <end position="481"/>
    </location>
</feature>
<feature type="domain" description="Ubiquitin-like protease family profile" evidence="6">
    <location>
        <begin position="715"/>
        <end position="886"/>
    </location>
</feature>
<keyword evidence="4" id="KW-0788">Thiol protease</keyword>
<evidence type="ECO:0000259" key="6">
    <source>
        <dbReference type="PROSITE" id="PS50600"/>
    </source>
</evidence>
<dbReference type="GeneID" id="25327504"/>
<keyword evidence="3" id="KW-0378">Hydrolase</keyword>
<dbReference type="Pfam" id="PF02902">
    <property type="entry name" value="Peptidase_C48"/>
    <property type="match status" value="1"/>
</dbReference>
<keyword evidence="8" id="KW-1185">Reference proteome</keyword>
<dbReference type="Gene3D" id="3.40.395.10">
    <property type="entry name" value="Adenoviral Proteinase, Chain A"/>
    <property type="match status" value="1"/>
</dbReference>
<dbReference type="OrthoDB" id="1939479at2759"/>
<reference evidence="7 8" key="1">
    <citation type="submission" date="2015-01" db="EMBL/GenBank/DDBJ databases">
        <title>The Genome Sequence of Exophiala xenobiotica CBS118157.</title>
        <authorList>
            <consortium name="The Broad Institute Genomics Platform"/>
            <person name="Cuomo C."/>
            <person name="de Hoog S."/>
            <person name="Gorbushina A."/>
            <person name="Stielow B."/>
            <person name="Teixiera M."/>
            <person name="Abouelleil A."/>
            <person name="Chapman S.B."/>
            <person name="Priest M."/>
            <person name="Young S.K."/>
            <person name="Wortman J."/>
            <person name="Nusbaum C."/>
            <person name="Birren B."/>
        </authorList>
    </citation>
    <scope>NUCLEOTIDE SEQUENCE [LARGE SCALE GENOMIC DNA]</scope>
    <source>
        <strain evidence="7 8">CBS 118157</strain>
    </source>
</reference>
<dbReference type="GO" id="GO:0005634">
    <property type="term" value="C:nucleus"/>
    <property type="evidence" value="ECO:0007669"/>
    <property type="project" value="TreeGrafter"/>
</dbReference>
<dbReference type="HOGENOM" id="CLU_015732_0_0_1"/>
<feature type="compositionally biased region" description="Polar residues" evidence="5">
    <location>
        <begin position="442"/>
        <end position="456"/>
    </location>
</feature>
<dbReference type="SUPFAM" id="SSF54001">
    <property type="entry name" value="Cysteine proteinases"/>
    <property type="match status" value="1"/>
</dbReference>
<protein>
    <recommendedName>
        <fullName evidence="6">Ubiquitin-like protease family profile domain-containing protein</fullName>
    </recommendedName>
</protein>
<evidence type="ECO:0000313" key="8">
    <source>
        <dbReference type="Proteomes" id="UP000054342"/>
    </source>
</evidence>
<dbReference type="InterPro" id="IPR003653">
    <property type="entry name" value="Peptidase_C48_C"/>
</dbReference>
<feature type="compositionally biased region" description="Polar residues" evidence="5">
    <location>
        <begin position="186"/>
        <end position="196"/>
    </location>
</feature>
<dbReference type="PANTHER" id="PTHR12606:SF141">
    <property type="entry name" value="GH15225P-RELATED"/>
    <property type="match status" value="1"/>
</dbReference>
<feature type="compositionally biased region" description="Polar residues" evidence="5">
    <location>
        <begin position="619"/>
        <end position="636"/>
    </location>
</feature>
<feature type="compositionally biased region" description="Basic and acidic residues" evidence="5">
    <location>
        <begin position="271"/>
        <end position="283"/>
    </location>
</feature>
<evidence type="ECO:0000256" key="4">
    <source>
        <dbReference type="ARBA" id="ARBA00022807"/>
    </source>
</evidence>
<proteinExistence type="inferred from homology"/>
<feature type="compositionally biased region" description="Basic residues" evidence="5">
    <location>
        <begin position="295"/>
        <end position="307"/>
    </location>
</feature>
<dbReference type="InterPro" id="IPR038765">
    <property type="entry name" value="Papain-like_cys_pep_sf"/>
</dbReference>
<keyword evidence="2" id="KW-0645">Protease</keyword>
<feature type="compositionally biased region" description="Polar residues" evidence="5">
    <location>
        <begin position="571"/>
        <end position="581"/>
    </location>
</feature>
<feature type="region of interest" description="Disordered" evidence="5">
    <location>
        <begin position="650"/>
        <end position="671"/>
    </location>
</feature>
<dbReference type="GO" id="GO:0016926">
    <property type="term" value="P:protein desumoylation"/>
    <property type="evidence" value="ECO:0007669"/>
    <property type="project" value="TreeGrafter"/>
</dbReference>
<dbReference type="PANTHER" id="PTHR12606">
    <property type="entry name" value="SENTRIN/SUMO-SPECIFIC PROTEASE"/>
    <property type="match status" value="1"/>
</dbReference>
<dbReference type="GO" id="GO:0006508">
    <property type="term" value="P:proteolysis"/>
    <property type="evidence" value="ECO:0007669"/>
    <property type="project" value="UniProtKB-KW"/>
</dbReference>
<dbReference type="Proteomes" id="UP000054342">
    <property type="component" value="Unassembled WGS sequence"/>
</dbReference>
<name>A0A0D2FAG8_9EURO</name>
<feature type="compositionally biased region" description="Polar residues" evidence="5">
    <location>
        <begin position="388"/>
        <end position="427"/>
    </location>
</feature>
<sequence>MADSSSFMDWSPATPIPHHNPYPDNYMPGGWPEESGESLTPTAGVFARRPAPSGFLPAAKRLCQGLGTAIASGVQATTAVVTIPTYSIVRQVRQRRRQRARRQRGNRPLPESPWNRAVAAREAEHMQMREDLRRHEAYDRHLNALEEMAPVKTITHPSAQGRLYHVPHLLPTAVATTKRKRCIEATTEQKSHTSTPLVFAGMPQFAPPARESPDSATPNKQQRVLPPEPRTLFSLPRLDPSTFSTRPPSPPTSESPPTASSESPPAPGDNHSQDHSGSDKGSDSDTSSIRSYYLRPKKLRLRYHRTKKSDDTKTAAATVRTDTVGPSLVPPKARAPPPPAIVVQETTAVVTTEAKVTVDEDFLSPPRVKKRRVSTPRIKKTLDEPGSAKTTGSEISSTCNCSPGNSTPRAATEATSPGESHISSTCECSPGNLDLTPRAVAQETSPSESHISSTCECSPGNLDLTPRPTTQPKSPNESDISSMFVGTPPDQEEDARLFARIMATIGGSPTPVGKTAARYGNGHTTKSTSSSDAQKSENNVSTNEDDSGAQPTSDTAPAENDIVAIDEDDSSAQPTSDTAPAQNDIVAIDEDDSSAQPTTDETTSDPSTPKRGHPEETTEQPTIRTGQESSTSDAANLQTPVQSLAKLTLEDPYTPDAPTPKASPHSAEKTQRVTRAEAKRLALLEEVQHYEIGPLEQEWEKKIQAALRSGHGDYKATDLTRVVPLLQGRGTDNWLNDEVINGYLKLIVEHGKKNDRPTQVPTHHAFVSFFYNNLEAKGYDSVKRWANRAKIGGKNLLETENVFIPINSGMHWTLCVVSGKNKTITHYNSLSGNGRKYVETVKKWVQQELGSAYKEDEWKMEFKGESPQQQNMDDCGVFTITSARQIMLGLTPMSYNAGLIQLQRRRIVAELINGALLKSGRAA</sequence>